<evidence type="ECO:0000313" key="3">
    <source>
        <dbReference type="Proteomes" id="UP000711178"/>
    </source>
</evidence>
<name>A0ABS7FJV2_9NEIS</name>
<keyword evidence="1" id="KW-0732">Signal</keyword>
<gene>
    <name evidence="2" type="ORF">KIF53_22055</name>
</gene>
<feature type="chain" id="PRO_5046823423" evidence="1">
    <location>
        <begin position="23"/>
        <end position="163"/>
    </location>
</feature>
<organism evidence="2 3">
    <name type="scientific">Chromobacterium subtsugae</name>
    <dbReference type="NCBI Taxonomy" id="251747"/>
    <lineage>
        <taxon>Bacteria</taxon>
        <taxon>Pseudomonadati</taxon>
        <taxon>Pseudomonadota</taxon>
        <taxon>Betaproteobacteria</taxon>
        <taxon>Neisseriales</taxon>
        <taxon>Chromobacteriaceae</taxon>
        <taxon>Chromobacterium</taxon>
    </lineage>
</organism>
<feature type="signal peptide" evidence="1">
    <location>
        <begin position="1"/>
        <end position="22"/>
    </location>
</feature>
<proteinExistence type="predicted"/>
<comment type="caution">
    <text evidence="2">The sequence shown here is derived from an EMBL/GenBank/DDBJ whole genome shotgun (WGS) entry which is preliminary data.</text>
</comment>
<accession>A0ABS7FJV2</accession>
<keyword evidence="3" id="KW-1185">Reference proteome</keyword>
<evidence type="ECO:0000256" key="1">
    <source>
        <dbReference type="SAM" id="SignalP"/>
    </source>
</evidence>
<reference evidence="2 3" key="1">
    <citation type="submission" date="2021-05" db="EMBL/GenBank/DDBJ databases">
        <title>Draft Whole Genome Sequencing Of Biosensor Chromobacterium violaceum Strain CV026 Reveals A Regulatory RNA In Chromobacterium violaceum Phenotype Regulatory Network.</title>
        <authorList>
            <person name="Hong K.W."/>
            <person name="Chan K.G."/>
            <person name="Chang C.-Y."/>
        </authorList>
    </citation>
    <scope>NUCLEOTIDE SEQUENCE [LARGE SCALE GENOMIC DNA]</scope>
    <source>
        <strain evidence="2 3">ATCC 31532</strain>
    </source>
</reference>
<dbReference type="Proteomes" id="UP000711178">
    <property type="component" value="Unassembled WGS sequence"/>
</dbReference>
<dbReference type="GeneID" id="89685580"/>
<dbReference type="RefSeq" id="WP_146008329.1">
    <property type="nucleotide sequence ID" value="NZ_CP142381.1"/>
</dbReference>
<protein>
    <submittedName>
        <fullName evidence="2">Uncharacterized protein</fullName>
    </submittedName>
</protein>
<evidence type="ECO:0000313" key="2">
    <source>
        <dbReference type="EMBL" id="MBW8290324.1"/>
    </source>
</evidence>
<sequence>MSIFSKLIFFTCLTAISPFALASPFISGGLGMPYHELISKYGPKETYCPSSSPYYNYPCLQSGLILLTDETNKGNTEEIGIFWPTEINTDHARILVTSYFPKDWKIVRTYKIKYSGRVVDLYYSPSLAKRFGKNKWNGEKPGTFTAAHSPDKRFVLISIGNNP</sequence>
<dbReference type="EMBL" id="JAHDTB010000045">
    <property type="protein sequence ID" value="MBW8290324.1"/>
    <property type="molecule type" value="Genomic_DNA"/>
</dbReference>